<keyword evidence="3" id="KW-1185">Reference proteome</keyword>
<evidence type="ECO:0000313" key="2">
    <source>
        <dbReference type="EMBL" id="GAA4359021.1"/>
    </source>
</evidence>
<gene>
    <name evidence="2" type="ORF">GCM10023185_25230</name>
</gene>
<feature type="chain" id="PRO_5046339480" description="DUF4136 domain-containing protein" evidence="1">
    <location>
        <begin position="21"/>
        <end position="241"/>
    </location>
</feature>
<keyword evidence="1" id="KW-0732">Signal</keyword>
<dbReference type="EMBL" id="BAABGZ010000028">
    <property type="protein sequence ID" value="GAA4359021.1"/>
    <property type="molecule type" value="Genomic_DNA"/>
</dbReference>
<accession>A0ABP8IHK6</accession>
<evidence type="ECO:0000256" key="1">
    <source>
        <dbReference type="SAM" id="SignalP"/>
    </source>
</evidence>
<reference evidence="3" key="1">
    <citation type="journal article" date="2019" name="Int. J. Syst. Evol. Microbiol.">
        <title>The Global Catalogue of Microorganisms (GCM) 10K type strain sequencing project: providing services to taxonomists for standard genome sequencing and annotation.</title>
        <authorList>
            <consortium name="The Broad Institute Genomics Platform"/>
            <consortium name="The Broad Institute Genome Sequencing Center for Infectious Disease"/>
            <person name="Wu L."/>
            <person name="Ma J."/>
        </authorList>
    </citation>
    <scope>NUCLEOTIDE SEQUENCE [LARGE SCALE GENOMIC DNA]</scope>
    <source>
        <strain evidence="3">JCM 17923</strain>
    </source>
</reference>
<feature type="signal peptide" evidence="1">
    <location>
        <begin position="1"/>
        <end position="20"/>
    </location>
</feature>
<dbReference type="RefSeq" id="WP_345236415.1">
    <property type="nucleotide sequence ID" value="NZ_BAABGZ010000028.1"/>
</dbReference>
<dbReference type="Proteomes" id="UP001501153">
    <property type="component" value="Unassembled WGS sequence"/>
</dbReference>
<evidence type="ECO:0008006" key="4">
    <source>
        <dbReference type="Google" id="ProtNLM"/>
    </source>
</evidence>
<sequence length="241" mass="26823">MRPVLLLFFCLFFCSVSCTRKLTSYTSPTFRPSATTELSFATPLSSASYLVGYQLLARTDPFFSSMVARVDKQALLTLRTPLHLVSEVVIDSLERPALTREIRRAVLGMRARVNPDSVRMPLLNQLTGLSGFRYTMVLFSQGFARSTDNYAMVGGRSAHTGAMFDPAGQPVAVPPPIKSATALCVMIYDNQQQRIVYAQETSKNYQPHNSRQTARHLRRLLSSEFELPQAAPAGQTYSSTR</sequence>
<organism evidence="2 3">
    <name type="scientific">Hymenobacter saemangeumensis</name>
    <dbReference type="NCBI Taxonomy" id="1084522"/>
    <lineage>
        <taxon>Bacteria</taxon>
        <taxon>Pseudomonadati</taxon>
        <taxon>Bacteroidota</taxon>
        <taxon>Cytophagia</taxon>
        <taxon>Cytophagales</taxon>
        <taxon>Hymenobacteraceae</taxon>
        <taxon>Hymenobacter</taxon>
    </lineage>
</organism>
<comment type="caution">
    <text evidence="2">The sequence shown here is derived from an EMBL/GenBank/DDBJ whole genome shotgun (WGS) entry which is preliminary data.</text>
</comment>
<name>A0ABP8IHK6_9BACT</name>
<protein>
    <recommendedName>
        <fullName evidence="4">DUF4136 domain-containing protein</fullName>
    </recommendedName>
</protein>
<proteinExistence type="predicted"/>
<evidence type="ECO:0000313" key="3">
    <source>
        <dbReference type="Proteomes" id="UP001501153"/>
    </source>
</evidence>